<protein>
    <submittedName>
        <fullName evidence="1">Glutamate-cysteine ligase family protein</fullName>
    </submittedName>
</protein>
<gene>
    <name evidence="1" type="ORF">ACFQHK_03895</name>
</gene>
<dbReference type="InterPro" id="IPR006336">
    <property type="entry name" value="GCS2"/>
</dbReference>
<dbReference type="Gene3D" id="3.30.590.20">
    <property type="match status" value="1"/>
</dbReference>
<dbReference type="EMBL" id="JBHSXM010000001">
    <property type="protein sequence ID" value="MFC6835647.1"/>
    <property type="molecule type" value="Genomic_DNA"/>
</dbReference>
<reference evidence="1 2" key="1">
    <citation type="journal article" date="2019" name="Int. J. Syst. Evol. Microbiol.">
        <title>The Global Catalogue of Microorganisms (GCM) 10K type strain sequencing project: providing services to taxonomists for standard genome sequencing and annotation.</title>
        <authorList>
            <consortium name="The Broad Institute Genomics Platform"/>
            <consortium name="The Broad Institute Genome Sequencing Center for Infectious Disease"/>
            <person name="Wu L."/>
            <person name="Ma J."/>
        </authorList>
    </citation>
    <scope>NUCLEOTIDE SEQUENCE [LARGE SCALE GENOMIC DNA]</scope>
    <source>
        <strain evidence="1 2">PSRA2</strain>
    </source>
</reference>
<sequence>MEYWLIDGRGELVDVPPDLVAANEHLVEEFVPPLLEIQTPPVSSLSALESTLREVLETALMLVHDYDCRLVPLGSPLASESLPITSERGRLLQRIYGDELEYAKHCAGTHVHFDKGNVTRQLNLLTALDPALALVNSSPYFSNSQVASSSRAAVYRYEAHRQFARYRDLWDYVEDREEWDERVAEHHADLGRMAAERGVPRDRFERYFSPDDAVLTPVRLRERSPTVEWRAPDAALPSQTLLLVADVLRLLEQTDHKEVVVGDTGVWADRIGVPSFAELQELSREAISEGVRSVRVQDYLLRMGFDVARYDPIAERIEQNWTIPRERALEIRRQYADELEADVASLG</sequence>
<dbReference type="InterPro" id="IPR050141">
    <property type="entry name" value="GCL_type2/YbdK_subfam"/>
</dbReference>
<name>A0ABD5U8V8_9EURY</name>
<dbReference type="Proteomes" id="UP001596406">
    <property type="component" value="Unassembled WGS sequence"/>
</dbReference>
<dbReference type="Pfam" id="PF04107">
    <property type="entry name" value="GCS2"/>
    <property type="match status" value="1"/>
</dbReference>
<accession>A0ABD5U8V8</accession>
<evidence type="ECO:0000313" key="2">
    <source>
        <dbReference type="Proteomes" id="UP001596406"/>
    </source>
</evidence>
<comment type="caution">
    <text evidence="1">The sequence shown here is derived from an EMBL/GenBank/DDBJ whole genome shotgun (WGS) entry which is preliminary data.</text>
</comment>
<keyword evidence="1" id="KW-0436">Ligase</keyword>
<dbReference type="InterPro" id="IPR014746">
    <property type="entry name" value="Gln_synth/guanido_kin_cat_dom"/>
</dbReference>
<evidence type="ECO:0000313" key="1">
    <source>
        <dbReference type="EMBL" id="MFC6835647.1"/>
    </source>
</evidence>
<dbReference type="PANTHER" id="PTHR36510:SF3">
    <property type="entry name" value="CONSERVED PROTEIN"/>
    <property type="match status" value="1"/>
</dbReference>
<organism evidence="1 2">
    <name type="scientific">Halomarina ordinaria</name>
    <dbReference type="NCBI Taxonomy" id="3033939"/>
    <lineage>
        <taxon>Archaea</taxon>
        <taxon>Methanobacteriati</taxon>
        <taxon>Methanobacteriota</taxon>
        <taxon>Stenosarchaea group</taxon>
        <taxon>Halobacteria</taxon>
        <taxon>Halobacteriales</taxon>
        <taxon>Natronomonadaceae</taxon>
        <taxon>Halomarina</taxon>
    </lineage>
</organism>
<proteinExistence type="predicted"/>
<dbReference type="GO" id="GO:0016874">
    <property type="term" value="F:ligase activity"/>
    <property type="evidence" value="ECO:0007669"/>
    <property type="project" value="UniProtKB-KW"/>
</dbReference>
<dbReference type="PANTHER" id="PTHR36510">
    <property type="entry name" value="GLUTAMATE--CYSTEINE LIGASE 2-RELATED"/>
    <property type="match status" value="1"/>
</dbReference>
<dbReference type="SUPFAM" id="SSF55931">
    <property type="entry name" value="Glutamine synthetase/guanido kinase"/>
    <property type="match status" value="1"/>
</dbReference>
<keyword evidence="2" id="KW-1185">Reference proteome</keyword>
<dbReference type="AlphaFoldDB" id="A0ABD5U8V8"/>